<dbReference type="PROSITE" id="PS00139">
    <property type="entry name" value="THIOL_PROTEASE_CYS"/>
    <property type="match status" value="1"/>
</dbReference>
<keyword evidence="6" id="KW-0788">Thiol protease</keyword>
<keyword evidence="4" id="KW-0645">Protease</keyword>
<evidence type="ECO:0000256" key="3">
    <source>
        <dbReference type="ARBA" id="ARBA00022227"/>
    </source>
</evidence>
<dbReference type="Gene3D" id="3.90.70.10">
    <property type="entry name" value="Cysteine proteinases"/>
    <property type="match status" value="2"/>
</dbReference>
<dbReference type="Pfam" id="PF03051">
    <property type="entry name" value="Peptidase_C1_2"/>
    <property type="match status" value="1"/>
</dbReference>
<proteinExistence type="predicted"/>
<dbReference type="InterPro" id="IPR004134">
    <property type="entry name" value="Peptidase_C1B"/>
</dbReference>
<dbReference type="EC" id="3.4.22.40" evidence="2"/>
<dbReference type="InterPro" id="IPR000169">
    <property type="entry name" value="Pept_cys_AS"/>
</dbReference>
<dbReference type="InterPro" id="IPR038765">
    <property type="entry name" value="Papain-like_cys_pep_sf"/>
</dbReference>
<gene>
    <name evidence="8" type="primary">LOC106471207</name>
</gene>
<evidence type="ECO:0000256" key="6">
    <source>
        <dbReference type="ARBA" id="ARBA00022807"/>
    </source>
</evidence>
<evidence type="ECO:0000313" key="7">
    <source>
        <dbReference type="Proteomes" id="UP000694941"/>
    </source>
</evidence>
<sequence length="292" mass="33774">MACALSSETLESFKKAFYDDPKNLLAQNACSTRDPLEVCLLRKTSEKTQHVYTNKVECEGKPVTDQKSSGRCWIFACLNVIRLPFVKHYELEEFEFSQAFLFFWDKIERCNYFLNNVVEITKRGEPVDGRLMSFLLHDPTCDGGQWDMLVNLITKHGMMPKKCFPESYSCESSGRLNRILKSKVFRVVGICLGVPPETFFWEYYKKDKTYNSVGPITSLKFYEEYVKPHFNVEDKVCLVNDERPQNVFGQLYTVDCLGNVVGGRHTIYNNQPIELLLQLAAESIKNNEVMWV</sequence>
<organism evidence="7 8">
    <name type="scientific">Limulus polyphemus</name>
    <name type="common">Atlantic horseshoe crab</name>
    <dbReference type="NCBI Taxonomy" id="6850"/>
    <lineage>
        <taxon>Eukaryota</taxon>
        <taxon>Metazoa</taxon>
        <taxon>Ecdysozoa</taxon>
        <taxon>Arthropoda</taxon>
        <taxon>Chelicerata</taxon>
        <taxon>Merostomata</taxon>
        <taxon>Xiphosura</taxon>
        <taxon>Limulidae</taxon>
        <taxon>Limulus</taxon>
    </lineage>
</organism>
<keyword evidence="7" id="KW-1185">Reference proteome</keyword>
<protein>
    <recommendedName>
        <fullName evidence="3">Bleomycin hydrolase</fullName>
        <ecNumber evidence="2">3.4.22.40</ecNumber>
    </recommendedName>
</protein>
<reference evidence="8" key="1">
    <citation type="submission" date="2025-08" db="UniProtKB">
        <authorList>
            <consortium name="RefSeq"/>
        </authorList>
    </citation>
    <scope>IDENTIFICATION</scope>
    <source>
        <tissue evidence="8">Muscle</tissue>
    </source>
</reference>
<evidence type="ECO:0000256" key="1">
    <source>
        <dbReference type="ARBA" id="ARBA00000423"/>
    </source>
</evidence>
<evidence type="ECO:0000256" key="4">
    <source>
        <dbReference type="ARBA" id="ARBA00022670"/>
    </source>
</evidence>
<name>A0ABM1TI36_LIMPO</name>
<comment type="catalytic activity">
    <reaction evidence="1">
        <text>Inactivates bleomycin B2 (a cytotoxic glycometallopeptide) by hydrolysis of a carboxyamide bond of beta-aminoalanine, but also shows general aminopeptidase activity. The specificity varies somewhat with source, but amino acid arylamides of Met, Leu and Ala are preferred.</text>
        <dbReference type="EC" id="3.4.22.40"/>
    </reaction>
</comment>
<dbReference type="SUPFAM" id="SSF54001">
    <property type="entry name" value="Cysteine proteinases"/>
    <property type="match status" value="1"/>
</dbReference>
<dbReference type="Proteomes" id="UP000694941">
    <property type="component" value="Unplaced"/>
</dbReference>
<evidence type="ECO:0000256" key="5">
    <source>
        <dbReference type="ARBA" id="ARBA00022801"/>
    </source>
</evidence>
<dbReference type="GeneID" id="106471207"/>
<evidence type="ECO:0000313" key="8">
    <source>
        <dbReference type="RefSeq" id="XP_022255542.1"/>
    </source>
</evidence>
<dbReference type="PANTHER" id="PTHR10363:SF2">
    <property type="entry name" value="BLEOMYCIN HYDROLASE"/>
    <property type="match status" value="1"/>
</dbReference>
<accession>A0ABM1TI36</accession>
<dbReference type="PANTHER" id="PTHR10363">
    <property type="entry name" value="BLEOMYCIN HYDROLASE"/>
    <property type="match status" value="1"/>
</dbReference>
<keyword evidence="5" id="KW-0378">Hydrolase</keyword>
<dbReference type="RefSeq" id="XP_022255542.1">
    <property type="nucleotide sequence ID" value="XM_022399834.1"/>
</dbReference>
<evidence type="ECO:0000256" key="2">
    <source>
        <dbReference type="ARBA" id="ARBA00012465"/>
    </source>
</evidence>